<protein>
    <submittedName>
        <fullName evidence="2">RNA-directed DNA polymerase, eukaryota</fullName>
    </submittedName>
</protein>
<keyword evidence="2" id="KW-0695">RNA-directed DNA polymerase</keyword>
<dbReference type="InterPro" id="IPR000477">
    <property type="entry name" value="RT_dom"/>
</dbReference>
<dbReference type="EMBL" id="BQNB010019886">
    <property type="protein sequence ID" value="GJT90054.1"/>
    <property type="molecule type" value="Genomic_DNA"/>
</dbReference>
<dbReference type="Pfam" id="PF00078">
    <property type="entry name" value="RVT_1"/>
    <property type="match status" value="1"/>
</dbReference>
<evidence type="ECO:0000313" key="3">
    <source>
        <dbReference type="Proteomes" id="UP001151760"/>
    </source>
</evidence>
<sequence length="225" mass="25248">MIFKVDFEKAFDSVRWDYLDEVLKKFGFGDRWCGWIHSCLRSSRGSILVNGSPTKEFQFHKGLKQGDPLSPFLFILIMESLHLSFQNVVNAGMFKGVSIGSNLHLSHLFYADDVVFLGQWSNSNISTIIKVLKCFFCASGLSINMHKSKLMGIVVDDDIVNQAAHSIGCLQLKSSFSYLSSRIGGSMSRINSWDDIVNKLLARLSKWKMKTLSIGGRPTLLKSVL</sequence>
<dbReference type="InterPro" id="IPR043502">
    <property type="entry name" value="DNA/RNA_pol_sf"/>
</dbReference>
<proteinExistence type="predicted"/>
<dbReference type="GO" id="GO:0003964">
    <property type="term" value="F:RNA-directed DNA polymerase activity"/>
    <property type="evidence" value="ECO:0007669"/>
    <property type="project" value="UniProtKB-KW"/>
</dbReference>
<accession>A0ABQ5HQF0</accession>
<feature type="non-terminal residue" evidence="2">
    <location>
        <position position="225"/>
    </location>
</feature>
<feature type="domain" description="Reverse transcriptase" evidence="1">
    <location>
        <begin position="1"/>
        <end position="183"/>
    </location>
</feature>
<reference evidence="2" key="2">
    <citation type="submission" date="2022-01" db="EMBL/GenBank/DDBJ databases">
        <authorList>
            <person name="Yamashiro T."/>
            <person name="Shiraishi A."/>
            <person name="Satake H."/>
            <person name="Nakayama K."/>
        </authorList>
    </citation>
    <scope>NUCLEOTIDE SEQUENCE</scope>
</reference>
<organism evidence="2 3">
    <name type="scientific">Tanacetum coccineum</name>
    <dbReference type="NCBI Taxonomy" id="301880"/>
    <lineage>
        <taxon>Eukaryota</taxon>
        <taxon>Viridiplantae</taxon>
        <taxon>Streptophyta</taxon>
        <taxon>Embryophyta</taxon>
        <taxon>Tracheophyta</taxon>
        <taxon>Spermatophyta</taxon>
        <taxon>Magnoliopsida</taxon>
        <taxon>eudicotyledons</taxon>
        <taxon>Gunneridae</taxon>
        <taxon>Pentapetalae</taxon>
        <taxon>asterids</taxon>
        <taxon>campanulids</taxon>
        <taxon>Asterales</taxon>
        <taxon>Asteraceae</taxon>
        <taxon>Asteroideae</taxon>
        <taxon>Anthemideae</taxon>
        <taxon>Anthemidinae</taxon>
        <taxon>Tanacetum</taxon>
    </lineage>
</organism>
<comment type="caution">
    <text evidence="2">The sequence shown here is derived from an EMBL/GenBank/DDBJ whole genome shotgun (WGS) entry which is preliminary data.</text>
</comment>
<reference evidence="2" key="1">
    <citation type="journal article" date="2022" name="Int. J. Mol. Sci.">
        <title>Draft Genome of Tanacetum Coccineum: Genomic Comparison of Closely Related Tanacetum-Family Plants.</title>
        <authorList>
            <person name="Yamashiro T."/>
            <person name="Shiraishi A."/>
            <person name="Nakayama K."/>
            <person name="Satake H."/>
        </authorList>
    </citation>
    <scope>NUCLEOTIDE SEQUENCE</scope>
</reference>
<gene>
    <name evidence="2" type="ORF">Tco_1078899</name>
</gene>
<dbReference type="PANTHER" id="PTHR33116">
    <property type="entry name" value="REVERSE TRANSCRIPTASE ZINC-BINDING DOMAIN-CONTAINING PROTEIN-RELATED-RELATED"/>
    <property type="match status" value="1"/>
</dbReference>
<keyword evidence="2" id="KW-0548">Nucleotidyltransferase</keyword>
<dbReference type="PANTHER" id="PTHR33116:SF79">
    <property type="entry name" value="REVERSE TRANSCRIPTASE DOMAIN, ZINC FINGER, CCHC-TYPE-RELATED"/>
    <property type="match status" value="1"/>
</dbReference>
<dbReference type="Proteomes" id="UP001151760">
    <property type="component" value="Unassembled WGS sequence"/>
</dbReference>
<dbReference type="SUPFAM" id="SSF56672">
    <property type="entry name" value="DNA/RNA polymerases"/>
    <property type="match status" value="1"/>
</dbReference>
<dbReference type="PROSITE" id="PS50878">
    <property type="entry name" value="RT_POL"/>
    <property type="match status" value="1"/>
</dbReference>
<keyword evidence="3" id="KW-1185">Reference proteome</keyword>
<name>A0ABQ5HQF0_9ASTR</name>
<evidence type="ECO:0000259" key="1">
    <source>
        <dbReference type="PROSITE" id="PS50878"/>
    </source>
</evidence>
<evidence type="ECO:0000313" key="2">
    <source>
        <dbReference type="EMBL" id="GJT90054.1"/>
    </source>
</evidence>
<keyword evidence="2" id="KW-0808">Transferase</keyword>